<organism evidence="4 5">
    <name type="scientific">Phrynosoma platyrhinos</name>
    <name type="common">Desert horned lizard</name>
    <dbReference type="NCBI Taxonomy" id="52577"/>
    <lineage>
        <taxon>Eukaryota</taxon>
        <taxon>Metazoa</taxon>
        <taxon>Chordata</taxon>
        <taxon>Craniata</taxon>
        <taxon>Vertebrata</taxon>
        <taxon>Euteleostomi</taxon>
        <taxon>Lepidosauria</taxon>
        <taxon>Squamata</taxon>
        <taxon>Bifurcata</taxon>
        <taxon>Unidentata</taxon>
        <taxon>Episquamata</taxon>
        <taxon>Toxicofera</taxon>
        <taxon>Iguania</taxon>
        <taxon>Phrynosomatidae</taxon>
        <taxon>Phrynosomatinae</taxon>
        <taxon>Phrynosoma</taxon>
    </lineage>
</organism>
<keyword evidence="3" id="KW-0408">Iron</keyword>
<reference evidence="4 5" key="1">
    <citation type="journal article" date="2022" name="Gigascience">
        <title>A chromosome-level genome assembly and annotation of the desert horned lizard, Phrynosoma platyrhinos, provides insight into chromosomal rearrangements among reptiles.</title>
        <authorList>
            <person name="Koochekian N."/>
            <person name="Ascanio A."/>
            <person name="Farleigh K."/>
            <person name="Card D.C."/>
            <person name="Schield D.R."/>
            <person name="Castoe T.A."/>
            <person name="Jezkova T."/>
        </authorList>
    </citation>
    <scope>NUCLEOTIDE SEQUENCE [LARGE SCALE GENOMIC DNA]</scope>
    <source>
        <strain evidence="4">NK-2021</strain>
    </source>
</reference>
<evidence type="ECO:0000256" key="3">
    <source>
        <dbReference type="ARBA" id="ARBA00023004"/>
    </source>
</evidence>
<sequence>MDDGICVGHAHPVLNSRDTVAANDMIDFPVDSLCQNKIKRKVLGIALANGERWKQLRRFSLTTLRNFGMGKRSIEARIQEEAQCLMEEFRKTQGLPFDPTFFLSRTVSNVISSVVFGSRFDYEDRTFLSLLRMMNESFIEMSTPWAQLYDMYSCIMQYLPGRHNRIYYLIEELKDFIAEKVKVNQATLDPNNPRDFIDCFLIQMEKVVERILCHSRKKHARPSKCPTWASKHDRVGQATEDIQENVLMGFPVVLSGDGGAREPACSELVYLVLRAPVAVCQTAGEIDGLHALIQDIHSFVSPKGKGEPFQ</sequence>
<evidence type="ECO:0000313" key="5">
    <source>
        <dbReference type="Proteomes" id="UP000826234"/>
    </source>
</evidence>
<gene>
    <name evidence="4" type="ORF">JD844_033836</name>
</gene>
<protein>
    <recommendedName>
        <fullName evidence="6">Cytochrome P450 2G1-like</fullName>
    </recommendedName>
</protein>
<evidence type="ECO:0000313" key="4">
    <source>
        <dbReference type="EMBL" id="KAH0625322.1"/>
    </source>
</evidence>
<dbReference type="Pfam" id="PF00067">
    <property type="entry name" value="p450"/>
    <property type="match status" value="1"/>
</dbReference>
<accession>A0ABQ7T7A4</accession>
<dbReference type="Gene3D" id="1.10.630.10">
    <property type="entry name" value="Cytochrome P450"/>
    <property type="match status" value="1"/>
</dbReference>
<evidence type="ECO:0008006" key="6">
    <source>
        <dbReference type="Google" id="ProtNLM"/>
    </source>
</evidence>
<evidence type="ECO:0000256" key="1">
    <source>
        <dbReference type="ARBA" id="ARBA00010617"/>
    </source>
</evidence>
<dbReference type="InterPro" id="IPR050182">
    <property type="entry name" value="Cytochrome_P450_fam2"/>
</dbReference>
<dbReference type="InterPro" id="IPR036396">
    <property type="entry name" value="Cyt_P450_sf"/>
</dbReference>
<proteinExistence type="inferred from homology"/>
<evidence type="ECO:0000256" key="2">
    <source>
        <dbReference type="ARBA" id="ARBA00022723"/>
    </source>
</evidence>
<dbReference type="PANTHER" id="PTHR24300">
    <property type="entry name" value="CYTOCHROME P450 508A4-RELATED"/>
    <property type="match status" value="1"/>
</dbReference>
<comment type="caution">
    <text evidence="4">The sequence shown here is derived from an EMBL/GenBank/DDBJ whole genome shotgun (WGS) entry which is preliminary data.</text>
</comment>
<dbReference type="InterPro" id="IPR001128">
    <property type="entry name" value="Cyt_P450"/>
</dbReference>
<comment type="similarity">
    <text evidence="1">Belongs to the cytochrome P450 family.</text>
</comment>
<keyword evidence="2" id="KW-0479">Metal-binding</keyword>
<keyword evidence="5" id="KW-1185">Reference proteome</keyword>
<dbReference type="SUPFAM" id="SSF48264">
    <property type="entry name" value="Cytochrome P450"/>
    <property type="match status" value="1"/>
</dbReference>
<dbReference type="Proteomes" id="UP000826234">
    <property type="component" value="Unassembled WGS sequence"/>
</dbReference>
<name>A0ABQ7T7A4_PHRPL</name>
<dbReference type="EMBL" id="JAIPUX010001232">
    <property type="protein sequence ID" value="KAH0625322.1"/>
    <property type="molecule type" value="Genomic_DNA"/>
</dbReference>
<dbReference type="PANTHER" id="PTHR24300:SF424">
    <property type="entry name" value="CYTOCHROME P450"/>
    <property type="match status" value="1"/>
</dbReference>